<dbReference type="KEGG" id="hcu:MUN79_04990"/>
<dbReference type="EMBL" id="CP095046">
    <property type="protein sequence ID" value="UOQ73323.1"/>
    <property type="molecule type" value="Genomic_DNA"/>
</dbReference>
<dbReference type="AlphaFoldDB" id="A0A8T9QER2"/>
<accession>A0A8T9QER2</accession>
<proteinExistence type="predicted"/>
<gene>
    <name evidence="1" type="ORF">MUN79_04990</name>
</gene>
<organism evidence="1 2">
    <name type="scientific">Hymenobacter cellulosilyticus</name>
    <dbReference type="NCBI Taxonomy" id="2932248"/>
    <lineage>
        <taxon>Bacteria</taxon>
        <taxon>Pseudomonadati</taxon>
        <taxon>Bacteroidota</taxon>
        <taxon>Cytophagia</taxon>
        <taxon>Cytophagales</taxon>
        <taxon>Hymenobacteraceae</taxon>
        <taxon>Hymenobacter</taxon>
    </lineage>
</organism>
<dbReference type="Proteomes" id="UP000831796">
    <property type="component" value="Chromosome"/>
</dbReference>
<dbReference type="RefSeq" id="WP_244676677.1">
    <property type="nucleotide sequence ID" value="NZ_CP095046.1"/>
</dbReference>
<name>A0A8T9QER2_9BACT</name>
<evidence type="ECO:0000313" key="1">
    <source>
        <dbReference type="EMBL" id="UOQ73323.1"/>
    </source>
</evidence>
<keyword evidence="2" id="KW-1185">Reference proteome</keyword>
<protein>
    <submittedName>
        <fullName evidence="1">Uncharacterized protein</fullName>
    </submittedName>
</protein>
<evidence type="ECO:0000313" key="2">
    <source>
        <dbReference type="Proteomes" id="UP000831796"/>
    </source>
</evidence>
<reference evidence="1" key="1">
    <citation type="submission" date="2022-04" db="EMBL/GenBank/DDBJ databases">
        <title>Hymenobacter sp. isolated from the air.</title>
        <authorList>
            <person name="Won M."/>
            <person name="Lee C.-M."/>
            <person name="Woen H.-Y."/>
            <person name="Kwon S.-W."/>
        </authorList>
    </citation>
    <scope>NUCLEOTIDE SEQUENCE</scope>
    <source>
        <strain evidence="1">5116S-3</strain>
    </source>
</reference>
<sequence>MPTPTAQVKHQVKKRLGSIGLDAGCVYRHNPELSHLAVLELDSFKLTLQPNIEPPYFIMHR</sequence>